<dbReference type="InterPro" id="IPR001878">
    <property type="entry name" value="Znf_CCHC"/>
</dbReference>
<dbReference type="GO" id="GO:0003676">
    <property type="term" value="F:nucleic acid binding"/>
    <property type="evidence" value="ECO:0007669"/>
    <property type="project" value="InterPro"/>
</dbReference>
<evidence type="ECO:0000313" key="4">
    <source>
        <dbReference type="EMBL" id="CAE8589720.1"/>
    </source>
</evidence>
<keyword evidence="1" id="KW-0863">Zinc-finger</keyword>
<evidence type="ECO:0000256" key="2">
    <source>
        <dbReference type="SAM" id="MobiDB-lite"/>
    </source>
</evidence>
<protein>
    <recommendedName>
        <fullName evidence="3">CCHC-type domain-containing protein</fullName>
    </recommendedName>
</protein>
<sequence>MPEPFANQSQLRSRENKTFDEVLDCIEGYLKAKGLWRDEESEKRDGKNNEKDDGGMQPMDVDAARKGKGGKGNKGGKGACYTCCKTGHMFKDCWSSKGAKRQGRR</sequence>
<dbReference type="GO" id="GO:0008270">
    <property type="term" value="F:zinc ion binding"/>
    <property type="evidence" value="ECO:0007669"/>
    <property type="project" value="UniProtKB-KW"/>
</dbReference>
<accession>A0A813DRC5</accession>
<proteinExistence type="predicted"/>
<dbReference type="AlphaFoldDB" id="A0A813DRC5"/>
<name>A0A813DRC5_POLGL</name>
<keyword evidence="1" id="KW-0862">Zinc</keyword>
<comment type="caution">
    <text evidence="4">The sequence shown here is derived from an EMBL/GenBank/DDBJ whole genome shotgun (WGS) entry which is preliminary data.</text>
</comment>
<feature type="compositionally biased region" description="Basic and acidic residues" evidence="2">
    <location>
        <begin position="36"/>
        <end position="54"/>
    </location>
</feature>
<dbReference type="InterPro" id="IPR036875">
    <property type="entry name" value="Znf_CCHC_sf"/>
</dbReference>
<dbReference type="Proteomes" id="UP000654075">
    <property type="component" value="Unassembled WGS sequence"/>
</dbReference>
<organism evidence="4 5">
    <name type="scientific">Polarella glacialis</name>
    <name type="common">Dinoflagellate</name>
    <dbReference type="NCBI Taxonomy" id="89957"/>
    <lineage>
        <taxon>Eukaryota</taxon>
        <taxon>Sar</taxon>
        <taxon>Alveolata</taxon>
        <taxon>Dinophyceae</taxon>
        <taxon>Suessiales</taxon>
        <taxon>Suessiaceae</taxon>
        <taxon>Polarella</taxon>
    </lineage>
</organism>
<keyword evidence="5" id="KW-1185">Reference proteome</keyword>
<evidence type="ECO:0000313" key="5">
    <source>
        <dbReference type="Proteomes" id="UP000654075"/>
    </source>
</evidence>
<dbReference type="PROSITE" id="PS50158">
    <property type="entry name" value="ZF_CCHC"/>
    <property type="match status" value="1"/>
</dbReference>
<gene>
    <name evidence="4" type="ORF">PGLA1383_LOCUS8463</name>
</gene>
<dbReference type="SUPFAM" id="SSF57756">
    <property type="entry name" value="Retrovirus zinc finger-like domains"/>
    <property type="match status" value="1"/>
</dbReference>
<keyword evidence="1" id="KW-0479">Metal-binding</keyword>
<feature type="region of interest" description="Disordered" evidence="2">
    <location>
        <begin position="36"/>
        <end position="78"/>
    </location>
</feature>
<dbReference type="EMBL" id="CAJNNV010003849">
    <property type="protein sequence ID" value="CAE8589720.1"/>
    <property type="molecule type" value="Genomic_DNA"/>
</dbReference>
<reference evidence="4" key="1">
    <citation type="submission" date="2021-02" db="EMBL/GenBank/DDBJ databases">
        <authorList>
            <person name="Dougan E. K."/>
            <person name="Rhodes N."/>
            <person name="Thang M."/>
            <person name="Chan C."/>
        </authorList>
    </citation>
    <scope>NUCLEOTIDE SEQUENCE</scope>
</reference>
<feature type="domain" description="CCHC-type" evidence="3">
    <location>
        <begin position="80"/>
        <end position="93"/>
    </location>
</feature>
<evidence type="ECO:0000259" key="3">
    <source>
        <dbReference type="PROSITE" id="PS50158"/>
    </source>
</evidence>
<evidence type="ECO:0000256" key="1">
    <source>
        <dbReference type="PROSITE-ProRule" id="PRU00047"/>
    </source>
</evidence>